<feature type="domain" description="HTH tetR-type" evidence="5">
    <location>
        <begin position="6"/>
        <end position="66"/>
    </location>
</feature>
<evidence type="ECO:0000313" key="6">
    <source>
        <dbReference type="EMBL" id="MBD8043406.1"/>
    </source>
</evidence>
<evidence type="ECO:0000256" key="2">
    <source>
        <dbReference type="ARBA" id="ARBA00023125"/>
    </source>
</evidence>
<dbReference type="RefSeq" id="WP_191746307.1">
    <property type="nucleotide sequence ID" value="NZ_JACSQC010000002.1"/>
</dbReference>
<dbReference type="InterPro" id="IPR036271">
    <property type="entry name" value="Tet_transcr_reg_TetR-rel_C_sf"/>
</dbReference>
<evidence type="ECO:0000256" key="3">
    <source>
        <dbReference type="ARBA" id="ARBA00023163"/>
    </source>
</evidence>
<evidence type="ECO:0000256" key="1">
    <source>
        <dbReference type="ARBA" id="ARBA00023015"/>
    </source>
</evidence>
<accession>A0ABR8YGY7</accession>
<dbReference type="InterPro" id="IPR025996">
    <property type="entry name" value="MT1864/Rv1816-like_C"/>
</dbReference>
<evidence type="ECO:0000259" key="5">
    <source>
        <dbReference type="PROSITE" id="PS50977"/>
    </source>
</evidence>
<feature type="DNA-binding region" description="H-T-H motif" evidence="4">
    <location>
        <begin position="29"/>
        <end position="48"/>
    </location>
</feature>
<evidence type="ECO:0000256" key="4">
    <source>
        <dbReference type="PROSITE-ProRule" id="PRU00335"/>
    </source>
</evidence>
<gene>
    <name evidence="6" type="ORF">H9638_06215</name>
</gene>
<comment type="caution">
    <text evidence="6">The sequence shown here is derived from an EMBL/GenBank/DDBJ whole genome shotgun (WGS) entry which is preliminary data.</text>
</comment>
<dbReference type="Gene3D" id="1.10.10.60">
    <property type="entry name" value="Homeodomain-like"/>
    <property type="match status" value="1"/>
</dbReference>
<keyword evidence="7" id="KW-1185">Reference proteome</keyword>
<dbReference type="InterPro" id="IPR009057">
    <property type="entry name" value="Homeodomain-like_sf"/>
</dbReference>
<protein>
    <submittedName>
        <fullName evidence="6">TetR/AcrR family transcriptional regulator</fullName>
    </submittedName>
</protein>
<dbReference type="Pfam" id="PF13305">
    <property type="entry name" value="TetR_C_33"/>
    <property type="match status" value="1"/>
</dbReference>
<dbReference type="SUPFAM" id="SSF48498">
    <property type="entry name" value="Tetracyclin repressor-like, C-terminal domain"/>
    <property type="match status" value="1"/>
</dbReference>
<keyword evidence="1" id="KW-0805">Transcription regulation</keyword>
<dbReference type="PROSITE" id="PS50977">
    <property type="entry name" value="HTH_TETR_2"/>
    <property type="match status" value="1"/>
</dbReference>
<dbReference type="InterPro" id="IPR001647">
    <property type="entry name" value="HTH_TetR"/>
</dbReference>
<keyword evidence="3" id="KW-0804">Transcription</keyword>
<evidence type="ECO:0000313" key="7">
    <source>
        <dbReference type="Proteomes" id="UP000652763"/>
    </source>
</evidence>
<organism evidence="6 7">
    <name type="scientific">Arthrobacter pullicola</name>
    <dbReference type="NCBI Taxonomy" id="2762224"/>
    <lineage>
        <taxon>Bacteria</taxon>
        <taxon>Bacillati</taxon>
        <taxon>Actinomycetota</taxon>
        <taxon>Actinomycetes</taxon>
        <taxon>Micrococcales</taxon>
        <taxon>Micrococcaceae</taxon>
        <taxon>Arthrobacter</taxon>
    </lineage>
</organism>
<reference evidence="6 7" key="1">
    <citation type="submission" date="2020-08" db="EMBL/GenBank/DDBJ databases">
        <title>A Genomic Blueprint of the Chicken Gut Microbiome.</title>
        <authorList>
            <person name="Gilroy R."/>
            <person name="Ravi A."/>
            <person name="Getino M."/>
            <person name="Pursley I."/>
            <person name="Horton D.L."/>
            <person name="Alikhan N.-F."/>
            <person name="Baker D."/>
            <person name="Gharbi K."/>
            <person name="Hall N."/>
            <person name="Watson M."/>
            <person name="Adriaenssens E.M."/>
            <person name="Foster-Nyarko E."/>
            <person name="Jarju S."/>
            <person name="Secka A."/>
            <person name="Antonio M."/>
            <person name="Oren A."/>
            <person name="Chaudhuri R."/>
            <person name="La Ragione R.M."/>
            <person name="Hildebrand F."/>
            <person name="Pallen M.J."/>
        </authorList>
    </citation>
    <scope>NUCLEOTIDE SEQUENCE [LARGE SCALE GENOMIC DNA]</scope>
    <source>
        <strain evidence="6 7">Sa2BUA2</strain>
    </source>
</reference>
<proteinExistence type="predicted"/>
<sequence length="173" mass="18356">MPTPQRTSLAEIVGAGREVLETGGPDRVTMQAVAERVGVRAPSLYKRVQGRESLLTLIAAATLQELRERLAAQDSLAAMAHAYRAFAHERPEGFRLLSTRSASAEDLARASEPVLAAARAAVGDADALEAARFMTAWLTGFISMELAGAFRLGGDLDRAFAYGIDRVTAALAG</sequence>
<dbReference type="InterPro" id="IPR050109">
    <property type="entry name" value="HTH-type_TetR-like_transc_reg"/>
</dbReference>
<dbReference type="SUPFAM" id="SSF46689">
    <property type="entry name" value="Homeodomain-like"/>
    <property type="match status" value="1"/>
</dbReference>
<dbReference type="EMBL" id="JACSQC010000002">
    <property type="protein sequence ID" value="MBD8043406.1"/>
    <property type="molecule type" value="Genomic_DNA"/>
</dbReference>
<dbReference type="Gene3D" id="1.10.357.10">
    <property type="entry name" value="Tetracycline Repressor, domain 2"/>
    <property type="match status" value="1"/>
</dbReference>
<keyword evidence="2 4" id="KW-0238">DNA-binding</keyword>
<dbReference type="PANTHER" id="PTHR30055:SF239">
    <property type="entry name" value="TRANSCRIPTIONAL REGULATORY PROTEIN"/>
    <property type="match status" value="1"/>
</dbReference>
<dbReference type="Pfam" id="PF00440">
    <property type="entry name" value="TetR_N"/>
    <property type="match status" value="1"/>
</dbReference>
<dbReference type="Proteomes" id="UP000652763">
    <property type="component" value="Unassembled WGS sequence"/>
</dbReference>
<name>A0ABR8YGY7_9MICC</name>
<dbReference type="PANTHER" id="PTHR30055">
    <property type="entry name" value="HTH-TYPE TRANSCRIPTIONAL REGULATOR RUTR"/>
    <property type="match status" value="1"/>
</dbReference>